<name>A0A6A6R1G2_9PEZI</name>
<evidence type="ECO:0000313" key="2">
    <source>
        <dbReference type="Proteomes" id="UP000799750"/>
    </source>
</evidence>
<sequence>MSTFSGLFIPVELVYSILDLLPSQSDLASICRVSKEFHSVVSPRLYQSPVVDCGIYINARNAAVWPFLRTVVRRSELGACVKKACFSEHYYEWTYYKMEKETPDIGSEDLELTGTLIVDANLPNPQDWIQAVKDGDPDALIALALCRLSNIEVFEASINSSRQRTFIGIIFEHALNSIRSFPTCFPSLSNIREISVSPKGVFTPLEDAYPLFKIPNLQQVEIKIREVSEWYALHAREISDKSGPNWVWSPFRWPQPNVEFPTIKTLILRQSHLSVTAMRILLAALPNLQELDYDFWGKGTMDYYEPDEAKYPGWLIFGCSPNQRLNFSDGFQPLQDQLEVLRISATVGTGTDDFFDPPPASESSVSTLRQLKALRILSVPLSILLGWDPLAGGTLTQILPPNLEDLEITDTFCDNWDYYWLPQDILPRICDYLTSSSATKLKRLSLGRHSNGHGWREGWRDNDIFDPVRQLCGERGISFIYDLSCHCDEPTKCKSASLYVEDLLEH</sequence>
<reference evidence="1" key="1">
    <citation type="journal article" date="2020" name="Stud. Mycol.">
        <title>101 Dothideomycetes genomes: a test case for predicting lifestyles and emergence of pathogens.</title>
        <authorList>
            <person name="Haridas S."/>
            <person name="Albert R."/>
            <person name="Binder M."/>
            <person name="Bloem J."/>
            <person name="Labutti K."/>
            <person name="Salamov A."/>
            <person name="Andreopoulos B."/>
            <person name="Baker S."/>
            <person name="Barry K."/>
            <person name="Bills G."/>
            <person name="Bluhm B."/>
            <person name="Cannon C."/>
            <person name="Castanera R."/>
            <person name="Culley D."/>
            <person name="Daum C."/>
            <person name="Ezra D."/>
            <person name="Gonzalez J."/>
            <person name="Henrissat B."/>
            <person name="Kuo A."/>
            <person name="Liang C."/>
            <person name="Lipzen A."/>
            <person name="Lutzoni F."/>
            <person name="Magnuson J."/>
            <person name="Mondo S."/>
            <person name="Nolan M."/>
            <person name="Ohm R."/>
            <person name="Pangilinan J."/>
            <person name="Park H.-J."/>
            <person name="Ramirez L."/>
            <person name="Alfaro M."/>
            <person name="Sun H."/>
            <person name="Tritt A."/>
            <person name="Yoshinaga Y."/>
            <person name="Zwiers L.-H."/>
            <person name="Turgeon B."/>
            <person name="Goodwin S."/>
            <person name="Spatafora J."/>
            <person name="Crous P."/>
            <person name="Grigoriev I."/>
        </authorList>
    </citation>
    <scope>NUCLEOTIDE SEQUENCE</scope>
    <source>
        <strain evidence="1">CBS 269.34</strain>
    </source>
</reference>
<protein>
    <submittedName>
        <fullName evidence="1">Uncharacterized protein</fullName>
    </submittedName>
</protein>
<dbReference type="OrthoDB" id="3685234at2759"/>
<dbReference type="SUPFAM" id="SSF52047">
    <property type="entry name" value="RNI-like"/>
    <property type="match status" value="1"/>
</dbReference>
<gene>
    <name evidence="1" type="ORF">BU16DRAFT_559412</name>
</gene>
<accession>A0A6A6R1G2</accession>
<dbReference type="Proteomes" id="UP000799750">
    <property type="component" value="Unassembled WGS sequence"/>
</dbReference>
<proteinExistence type="predicted"/>
<dbReference type="EMBL" id="MU004186">
    <property type="protein sequence ID" value="KAF2497673.1"/>
    <property type="molecule type" value="Genomic_DNA"/>
</dbReference>
<evidence type="ECO:0000313" key="1">
    <source>
        <dbReference type="EMBL" id="KAF2497673.1"/>
    </source>
</evidence>
<keyword evidence="2" id="KW-1185">Reference proteome</keyword>
<dbReference type="AlphaFoldDB" id="A0A6A6R1G2"/>
<organism evidence="1 2">
    <name type="scientific">Lophium mytilinum</name>
    <dbReference type="NCBI Taxonomy" id="390894"/>
    <lineage>
        <taxon>Eukaryota</taxon>
        <taxon>Fungi</taxon>
        <taxon>Dikarya</taxon>
        <taxon>Ascomycota</taxon>
        <taxon>Pezizomycotina</taxon>
        <taxon>Dothideomycetes</taxon>
        <taxon>Pleosporomycetidae</taxon>
        <taxon>Mytilinidiales</taxon>
        <taxon>Mytilinidiaceae</taxon>
        <taxon>Lophium</taxon>
    </lineage>
</organism>